<comment type="caution">
    <text evidence="5">The sequence shown here is derived from an EMBL/GenBank/DDBJ whole genome shotgun (WGS) entry which is preliminary data.</text>
</comment>
<gene>
    <name evidence="5" type="ORF">F9K91_20455</name>
</gene>
<evidence type="ECO:0000313" key="5">
    <source>
        <dbReference type="EMBL" id="KAB2663087.1"/>
    </source>
</evidence>
<dbReference type="PANTHER" id="PTHR43537:SF49">
    <property type="entry name" value="TRANSCRIPTIONAL REGULATORY PROTEIN"/>
    <property type="match status" value="1"/>
</dbReference>
<dbReference type="GO" id="GO:0003677">
    <property type="term" value="F:DNA binding"/>
    <property type="evidence" value="ECO:0007669"/>
    <property type="project" value="UniProtKB-KW"/>
</dbReference>
<protein>
    <submittedName>
        <fullName evidence="5">GntR family transcriptional regulator</fullName>
    </submittedName>
</protein>
<dbReference type="PANTHER" id="PTHR43537">
    <property type="entry name" value="TRANSCRIPTIONAL REGULATOR, GNTR FAMILY"/>
    <property type="match status" value="1"/>
</dbReference>
<dbReference type="InterPro" id="IPR036388">
    <property type="entry name" value="WH-like_DNA-bd_sf"/>
</dbReference>
<dbReference type="SUPFAM" id="SSF48008">
    <property type="entry name" value="GntR ligand-binding domain-like"/>
    <property type="match status" value="1"/>
</dbReference>
<dbReference type="Gene3D" id="1.10.10.10">
    <property type="entry name" value="Winged helix-like DNA-binding domain superfamily/Winged helix DNA-binding domain"/>
    <property type="match status" value="1"/>
</dbReference>
<keyword evidence="3" id="KW-0804">Transcription</keyword>
<dbReference type="EMBL" id="WBWA01000025">
    <property type="protein sequence ID" value="KAB2663087.1"/>
    <property type="molecule type" value="Genomic_DNA"/>
</dbReference>
<dbReference type="InterPro" id="IPR011711">
    <property type="entry name" value="GntR_C"/>
</dbReference>
<dbReference type="SMART" id="SM00895">
    <property type="entry name" value="FCD"/>
    <property type="match status" value="1"/>
</dbReference>
<keyword evidence="1" id="KW-0805">Transcription regulation</keyword>
<dbReference type="Proteomes" id="UP000430843">
    <property type="component" value="Unassembled WGS sequence"/>
</dbReference>
<feature type="domain" description="HTH gntR-type" evidence="4">
    <location>
        <begin position="48"/>
        <end position="115"/>
    </location>
</feature>
<evidence type="ECO:0000256" key="3">
    <source>
        <dbReference type="ARBA" id="ARBA00023163"/>
    </source>
</evidence>
<organism evidence="5 6">
    <name type="scientific">Brucella tritici</name>
    <dbReference type="NCBI Taxonomy" id="94626"/>
    <lineage>
        <taxon>Bacteria</taxon>
        <taxon>Pseudomonadati</taxon>
        <taxon>Pseudomonadota</taxon>
        <taxon>Alphaproteobacteria</taxon>
        <taxon>Hyphomicrobiales</taxon>
        <taxon>Brucellaceae</taxon>
        <taxon>Brucella/Ochrobactrum group</taxon>
        <taxon>Brucella</taxon>
    </lineage>
</organism>
<dbReference type="CDD" id="cd07377">
    <property type="entry name" value="WHTH_GntR"/>
    <property type="match status" value="1"/>
</dbReference>
<keyword evidence="6" id="KW-1185">Reference proteome</keyword>
<dbReference type="AlphaFoldDB" id="A0A833CKD9"/>
<proteinExistence type="predicted"/>
<accession>A0A833CKD9</accession>
<dbReference type="InterPro" id="IPR008920">
    <property type="entry name" value="TF_FadR/GntR_C"/>
</dbReference>
<evidence type="ECO:0000256" key="2">
    <source>
        <dbReference type="ARBA" id="ARBA00023125"/>
    </source>
</evidence>
<dbReference type="Pfam" id="PF07729">
    <property type="entry name" value="FCD"/>
    <property type="match status" value="1"/>
</dbReference>
<dbReference type="InterPro" id="IPR036390">
    <property type="entry name" value="WH_DNA-bd_sf"/>
</dbReference>
<evidence type="ECO:0000313" key="6">
    <source>
        <dbReference type="Proteomes" id="UP000430843"/>
    </source>
</evidence>
<dbReference type="Gene3D" id="1.20.120.530">
    <property type="entry name" value="GntR ligand-binding domain-like"/>
    <property type="match status" value="1"/>
</dbReference>
<dbReference type="SUPFAM" id="SSF46785">
    <property type="entry name" value="Winged helix' DNA-binding domain"/>
    <property type="match status" value="1"/>
</dbReference>
<dbReference type="GO" id="GO:0003700">
    <property type="term" value="F:DNA-binding transcription factor activity"/>
    <property type="evidence" value="ECO:0007669"/>
    <property type="project" value="InterPro"/>
</dbReference>
<dbReference type="Pfam" id="PF00392">
    <property type="entry name" value="GntR"/>
    <property type="match status" value="1"/>
</dbReference>
<name>A0A833CKD9_9HYPH</name>
<dbReference type="PROSITE" id="PS50949">
    <property type="entry name" value="HTH_GNTR"/>
    <property type="match status" value="1"/>
</dbReference>
<dbReference type="InterPro" id="IPR000524">
    <property type="entry name" value="Tscrpt_reg_HTH_GntR"/>
</dbReference>
<reference evidence="5 6" key="1">
    <citation type="submission" date="2019-09" db="EMBL/GenBank/DDBJ databases">
        <title>Taxonomic organization of the family Brucellaceae based on a phylogenomic approach.</title>
        <authorList>
            <person name="Leclercq S."/>
            <person name="Cloeckaert A."/>
            <person name="Zygmunt M.S."/>
        </authorList>
    </citation>
    <scope>NUCLEOTIDE SEQUENCE [LARGE SCALE GENOMIC DNA]</scope>
    <source>
        <strain evidence="5 6">LMG 18957</strain>
    </source>
</reference>
<keyword evidence="2" id="KW-0238">DNA-binding</keyword>
<dbReference type="SMART" id="SM00345">
    <property type="entry name" value="HTH_GNTR"/>
    <property type="match status" value="1"/>
</dbReference>
<evidence type="ECO:0000259" key="4">
    <source>
        <dbReference type="PROSITE" id="PS50949"/>
    </source>
</evidence>
<sequence length="260" mass="28940">MNNNLRIMQADKSSKCKKKGSRMKAAKKLSTASAVSQKNDLIAQKRYSTLGGSITDQIETQIVEGQLKPGEKLDEVLLGNQLSVSRTPIREALRVLAAKGLVEFRPRIGAIVACPTVGDVMDLFELVAELEGVAARLAAERMTDEDKQRIVDAHAACQTAAVTFDPQKYYETNGEFHAAIRHAAHNKMLFEQTELLDKRLSPYRRFITFQPDRTETALREHVAVYNAIMARKGDSAEQAMRDHVQVLAEESLALAKSLRF</sequence>
<evidence type="ECO:0000256" key="1">
    <source>
        <dbReference type="ARBA" id="ARBA00023015"/>
    </source>
</evidence>